<dbReference type="STRING" id="706587.Desti_0539"/>
<dbReference type="SFLD" id="SFLDG01123">
    <property type="entry name" value="methyltransferase_(Class_B)"/>
    <property type="match status" value="1"/>
</dbReference>
<dbReference type="CDD" id="cd02068">
    <property type="entry name" value="radical_SAM_B12_BD"/>
    <property type="match status" value="1"/>
</dbReference>
<dbReference type="InterPro" id="IPR006158">
    <property type="entry name" value="Cobalamin-bd"/>
</dbReference>
<dbReference type="GO" id="GO:0005829">
    <property type="term" value="C:cytosol"/>
    <property type="evidence" value="ECO:0007669"/>
    <property type="project" value="TreeGrafter"/>
</dbReference>
<evidence type="ECO:0000259" key="6">
    <source>
        <dbReference type="PROSITE" id="PS51918"/>
    </source>
</evidence>
<dbReference type="InterPro" id="IPR007197">
    <property type="entry name" value="rSAM"/>
</dbReference>
<dbReference type="Pfam" id="PF04055">
    <property type="entry name" value="Radical_SAM"/>
    <property type="match status" value="1"/>
</dbReference>
<dbReference type="SFLD" id="SFLDS00029">
    <property type="entry name" value="Radical_SAM"/>
    <property type="match status" value="1"/>
</dbReference>
<gene>
    <name evidence="7" type="ordered locus">Desti_0539</name>
</gene>
<protein>
    <submittedName>
        <fullName evidence="7">Fe-S oxidoreductase</fullName>
    </submittedName>
</protein>
<evidence type="ECO:0000256" key="4">
    <source>
        <dbReference type="ARBA" id="ARBA00023004"/>
    </source>
</evidence>
<dbReference type="Proteomes" id="UP000006055">
    <property type="component" value="Chromosome"/>
</dbReference>
<dbReference type="Gene3D" id="3.80.30.20">
    <property type="entry name" value="tm_1862 like domain"/>
    <property type="match status" value="1"/>
</dbReference>
<organism evidence="7 8">
    <name type="scientific">Desulfomonile tiedjei (strain ATCC 49306 / DSM 6799 / DCB-1)</name>
    <dbReference type="NCBI Taxonomy" id="706587"/>
    <lineage>
        <taxon>Bacteria</taxon>
        <taxon>Pseudomonadati</taxon>
        <taxon>Thermodesulfobacteriota</taxon>
        <taxon>Desulfomonilia</taxon>
        <taxon>Desulfomonilales</taxon>
        <taxon>Desulfomonilaceae</taxon>
        <taxon>Desulfomonile</taxon>
    </lineage>
</organism>
<evidence type="ECO:0000256" key="3">
    <source>
        <dbReference type="ARBA" id="ARBA00022723"/>
    </source>
</evidence>
<dbReference type="InterPro" id="IPR051198">
    <property type="entry name" value="BchE-like"/>
</dbReference>
<dbReference type="InterPro" id="IPR034466">
    <property type="entry name" value="Methyltransferase_Class_B"/>
</dbReference>
<dbReference type="AlphaFoldDB" id="I4C131"/>
<dbReference type="Gene3D" id="3.40.50.280">
    <property type="entry name" value="Cobalamin-binding domain"/>
    <property type="match status" value="1"/>
</dbReference>
<accession>I4C131</accession>
<dbReference type="SUPFAM" id="SSF102114">
    <property type="entry name" value="Radical SAM enzymes"/>
    <property type="match status" value="1"/>
</dbReference>
<dbReference type="RefSeq" id="WP_014808430.1">
    <property type="nucleotide sequence ID" value="NC_018025.1"/>
</dbReference>
<dbReference type="SMART" id="SM00729">
    <property type="entry name" value="Elp3"/>
    <property type="match status" value="1"/>
</dbReference>
<reference evidence="8" key="1">
    <citation type="submission" date="2012-06" db="EMBL/GenBank/DDBJ databases">
        <title>Complete sequence of chromosome of Desulfomonile tiedjei DSM 6799.</title>
        <authorList>
            <person name="Lucas S."/>
            <person name="Copeland A."/>
            <person name="Lapidus A."/>
            <person name="Glavina del Rio T."/>
            <person name="Dalin E."/>
            <person name="Tice H."/>
            <person name="Bruce D."/>
            <person name="Goodwin L."/>
            <person name="Pitluck S."/>
            <person name="Peters L."/>
            <person name="Ovchinnikova G."/>
            <person name="Zeytun A."/>
            <person name="Lu M."/>
            <person name="Kyrpides N."/>
            <person name="Mavromatis K."/>
            <person name="Ivanova N."/>
            <person name="Brettin T."/>
            <person name="Detter J.C."/>
            <person name="Han C."/>
            <person name="Larimer F."/>
            <person name="Land M."/>
            <person name="Hauser L."/>
            <person name="Markowitz V."/>
            <person name="Cheng J.-F."/>
            <person name="Hugenholtz P."/>
            <person name="Woyke T."/>
            <person name="Wu D."/>
            <person name="Spring S."/>
            <person name="Schroeder M."/>
            <person name="Brambilla E."/>
            <person name="Klenk H.-P."/>
            <person name="Eisen J.A."/>
        </authorList>
    </citation>
    <scope>NUCLEOTIDE SEQUENCE [LARGE SCALE GENOMIC DNA]</scope>
    <source>
        <strain evidence="8">ATCC 49306 / DSM 6799 / DCB-1</strain>
    </source>
</reference>
<dbReference type="PANTHER" id="PTHR43409">
    <property type="entry name" value="ANAEROBIC MAGNESIUM-PROTOPORPHYRIN IX MONOMETHYL ESTER CYCLASE-RELATED"/>
    <property type="match status" value="1"/>
</dbReference>
<dbReference type="GO" id="GO:0031419">
    <property type="term" value="F:cobalamin binding"/>
    <property type="evidence" value="ECO:0007669"/>
    <property type="project" value="InterPro"/>
</dbReference>
<dbReference type="HOGENOM" id="CLU_021572_5_0_7"/>
<dbReference type="InterPro" id="IPR058240">
    <property type="entry name" value="rSAM_sf"/>
</dbReference>
<comment type="cofactor">
    <cofactor evidence="1">
        <name>[4Fe-4S] cluster</name>
        <dbReference type="ChEBI" id="CHEBI:49883"/>
    </cofactor>
</comment>
<dbReference type="InterPro" id="IPR006638">
    <property type="entry name" value="Elp3/MiaA/NifB-like_rSAM"/>
</dbReference>
<dbReference type="GO" id="GO:0046872">
    <property type="term" value="F:metal ion binding"/>
    <property type="evidence" value="ECO:0007669"/>
    <property type="project" value="UniProtKB-KW"/>
</dbReference>
<dbReference type="PANTHER" id="PTHR43409:SF3">
    <property type="entry name" value="HYPOTHETICAL METHYLTRANSFERASE"/>
    <property type="match status" value="1"/>
</dbReference>
<keyword evidence="2" id="KW-0949">S-adenosyl-L-methionine</keyword>
<dbReference type="Pfam" id="PF02310">
    <property type="entry name" value="B12-binding"/>
    <property type="match status" value="1"/>
</dbReference>
<evidence type="ECO:0000256" key="1">
    <source>
        <dbReference type="ARBA" id="ARBA00001966"/>
    </source>
</evidence>
<dbReference type="EMBL" id="CP003360">
    <property type="protein sequence ID" value="AFM23272.1"/>
    <property type="molecule type" value="Genomic_DNA"/>
</dbReference>
<dbReference type="SFLD" id="SFLDF00303">
    <property type="entry name" value="hopanoid_C2-methyltransferase"/>
    <property type="match status" value="1"/>
</dbReference>
<dbReference type="GO" id="GO:0003824">
    <property type="term" value="F:catalytic activity"/>
    <property type="evidence" value="ECO:0007669"/>
    <property type="project" value="InterPro"/>
</dbReference>
<dbReference type="OrthoDB" id="9762608at2"/>
<dbReference type="eggNOG" id="COG1032">
    <property type="taxonomic scope" value="Bacteria"/>
</dbReference>
<evidence type="ECO:0000256" key="2">
    <source>
        <dbReference type="ARBA" id="ARBA00022691"/>
    </source>
</evidence>
<keyword evidence="5" id="KW-0411">Iron-sulfur</keyword>
<keyword evidence="4" id="KW-0408">Iron</keyword>
<dbReference type="KEGG" id="dti:Desti_0539"/>
<dbReference type="PATRIC" id="fig|706587.4.peg.613"/>
<dbReference type="InterPro" id="IPR023404">
    <property type="entry name" value="rSAM_horseshoe"/>
</dbReference>
<keyword evidence="3" id="KW-0479">Metal-binding</keyword>
<dbReference type="Pfam" id="PF13282">
    <property type="entry name" value="DUF4070"/>
    <property type="match status" value="1"/>
</dbReference>
<name>I4C131_DESTA</name>
<dbReference type="PROSITE" id="PS51918">
    <property type="entry name" value="RADICAL_SAM"/>
    <property type="match status" value="1"/>
</dbReference>
<dbReference type="InterPro" id="IPR025274">
    <property type="entry name" value="DUF4070"/>
</dbReference>
<dbReference type="InterPro" id="IPR034530">
    <property type="entry name" value="HpnP-like"/>
</dbReference>
<keyword evidence="8" id="KW-1185">Reference proteome</keyword>
<feature type="domain" description="Radical SAM core" evidence="6">
    <location>
        <begin position="161"/>
        <end position="391"/>
    </location>
</feature>
<proteinExistence type="predicted"/>
<sequence length="531" mass="60659">MKILLVNPRYPQTFWSFNKVLRMLGKKALLPPLGLITVAGLFPKEWDLRLVDMTIRDISEDEWANCDVVMITGMISQCAGILQTIRESKRRGKITVVGGPWVFHFPSDALEAGADIVVRGEAETAFLQLKKALEERSSGVVIEPERKADLTLTPIPRYDLLELHSYADMPVQFSSGCPFHCEFCDITLMFGRIVRTKSPEQILDELQILYNLGWRRSIFFVDDNFIGNMSRAKKLLKALIPWMRQRRNPFAFYTQASVNLAADADLLDLMVQAGFYRVFLGIETPDEESLRLAKKFQNAAADLDQVCNSITRAGLQIIAGCIIGFDGEKAGADRQLIAFAGRNSIPEMFVTMLQAGPGTDLWHRLKRENRLFESAYDENLGSQTGLMNFTPTRPMEEIVREFTDLYDELYTPEAFLDRLFKHFSLMETVPPVQDGGLPYLGEIRAVVITLIRQGILYPSRWKFWKYLLLAIMKFPKRFRHFLASCITAEHYFEYRRTIRKLVQNSLATHRKTEAEYGHSSVATKKIVAKEA</sequence>
<evidence type="ECO:0000256" key="5">
    <source>
        <dbReference type="ARBA" id="ARBA00023014"/>
    </source>
</evidence>
<dbReference type="SFLD" id="SFLDG01082">
    <property type="entry name" value="B12-binding_domain_containing"/>
    <property type="match status" value="1"/>
</dbReference>
<evidence type="ECO:0000313" key="8">
    <source>
        <dbReference type="Proteomes" id="UP000006055"/>
    </source>
</evidence>
<dbReference type="GO" id="GO:0051536">
    <property type="term" value="F:iron-sulfur cluster binding"/>
    <property type="evidence" value="ECO:0007669"/>
    <property type="project" value="UniProtKB-KW"/>
</dbReference>
<evidence type="ECO:0000313" key="7">
    <source>
        <dbReference type="EMBL" id="AFM23272.1"/>
    </source>
</evidence>